<feature type="chain" id="PRO_5003216682" evidence="1">
    <location>
        <begin position="22"/>
        <end position="248"/>
    </location>
</feature>
<accession>E6ZXT3</accession>
<evidence type="ECO:0000313" key="2">
    <source>
        <dbReference type="EMBL" id="CBQ72040.1"/>
    </source>
</evidence>
<dbReference type="Proteomes" id="UP000008867">
    <property type="component" value="Chromosome 3"/>
</dbReference>
<organism evidence="2 3">
    <name type="scientific">Sporisorium reilianum (strain SRZ2)</name>
    <name type="common">Maize head smut fungus</name>
    <dbReference type="NCBI Taxonomy" id="999809"/>
    <lineage>
        <taxon>Eukaryota</taxon>
        <taxon>Fungi</taxon>
        <taxon>Dikarya</taxon>
        <taxon>Basidiomycota</taxon>
        <taxon>Ustilaginomycotina</taxon>
        <taxon>Ustilaginomycetes</taxon>
        <taxon>Ustilaginales</taxon>
        <taxon>Ustilaginaceae</taxon>
        <taxon>Sporisorium</taxon>
    </lineage>
</organism>
<dbReference type="VEuPathDB" id="FungiDB:sr12897"/>
<reference evidence="2 3" key="1">
    <citation type="journal article" date="2010" name="Science">
        <title>Pathogenicity determinants in smut fungi revealed by genome comparison.</title>
        <authorList>
            <person name="Schirawski J."/>
            <person name="Mannhaupt G."/>
            <person name="Muench K."/>
            <person name="Brefort T."/>
            <person name="Schipper K."/>
            <person name="Doehlemann G."/>
            <person name="Di Stasio M."/>
            <person name="Roessel N."/>
            <person name="Mendoza-Mendoza A."/>
            <person name="Pester D."/>
            <person name="Mueller O."/>
            <person name="Winterberg B."/>
            <person name="Meyer E."/>
            <person name="Ghareeb H."/>
            <person name="Wollenberg T."/>
            <person name="Muensterkoetter M."/>
            <person name="Wong P."/>
            <person name="Walter M."/>
            <person name="Stukenbrock E."/>
            <person name="Gueldener U."/>
            <person name="Kahmann R."/>
        </authorList>
    </citation>
    <scope>NUCLEOTIDE SEQUENCE [LARGE SCALE GENOMIC DNA]</scope>
    <source>
        <strain evidence="3">SRZ2</strain>
    </source>
</reference>
<dbReference type="OrthoDB" id="2546595at2759"/>
<evidence type="ECO:0000256" key="1">
    <source>
        <dbReference type="SAM" id="SignalP"/>
    </source>
</evidence>
<feature type="signal peptide" evidence="1">
    <location>
        <begin position="1"/>
        <end position="21"/>
    </location>
</feature>
<keyword evidence="1" id="KW-0732">Signal</keyword>
<dbReference type="AlphaFoldDB" id="E6ZXT3"/>
<proteinExistence type="predicted"/>
<name>E6ZXT3_SPORE</name>
<dbReference type="eggNOG" id="ENOG502RDV8">
    <property type="taxonomic scope" value="Eukaryota"/>
</dbReference>
<dbReference type="EMBL" id="FQ311452">
    <property type="protein sequence ID" value="CBQ72040.1"/>
    <property type="molecule type" value="Genomic_DNA"/>
</dbReference>
<sequence length="248" mass="27551">MKFAFGTLVCLAAALIPAAQAAVDISFTPGQFVRRADAAAPAAAAAAASKQANPEFGLMLANQYLKRGGKGLPAPKDVKTLFPECKWKHYAGKWGWLDDYNVQCYLSPSYKYHAYSTSIAFKAGPSLERGACADTANTDQYPEVPRYSISVPYLYFNNLYDRRCKVRAMVKIPKTDEHGEYWVQAWVIEHDIGTTTLDGKTPENGPEAGIMVDTNMYPKFFNKADQDRSYGKTIPKVEWFFLDINTSG</sequence>
<protein>
    <submittedName>
        <fullName evidence="2">Uncharacterized protein</fullName>
    </submittedName>
</protein>
<keyword evidence="3" id="KW-1185">Reference proteome</keyword>
<gene>
    <name evidence="2" type="ORF">sr12897</name>
</gene>
<evidence type="ECO:0000313" key="3">
    <source>
        <dbReference type="Proteomes" id="UP000008867"/>
    </source>
</evidence>
<dbReference type="HOGENOM" id="CLU_1120729_0_0_1"/>